<keyword evidence="6" id="KW-0326">Glycosidase</keyword>
<dbReference type="GO" id="GO:0006013">
    <property type="term" value="P:mannose metabolic process"/>
    <property type="evidence" value="ECO:0007669"/>
    <property type="project" value="InterPro"/>
</dbReference>
<comment type="catalytic activity">
    <reaction evidence="1">
        <text>Hydrolysis of terminal, non-reducing alpha-D-mannose residues in alpha-D-mannosides.</text>
        <dbReference type="EC" id="3.2.1.24"/>
    </reaction>
</comment>
<dbReference type="Pfam" id="PF17677">
    <property type="entry name" value="Glyco_hydro38C2"/>
    <property type="match status" value="1"/>
</dbReference>
<dbReference type="Proteomes" id="UP000046393">
    <property type="component" value="Unplaced"/>
</dbReference>
<dbReference type="EC" id="3.2.1.24" evidence="3"/>
<dbReference type="Gene3D" id="3.20.110.10">
    <property type="entry name" value="Glycoside hydrolase 38, N terminal domain"/>
    <property type="match status" value="1"/>
</dbReference>
<dbReference type="GO" id="GO:0004559">
    <property type="term" value="F:alpha-mannosidase activity"/>
    <property type="evidence" value="ECO:0007669"/>
    <property type="project" value="UniProtKB-EC"/>
</dbReference>
<dbReference type="InterPro" id="IPR037094">
    <property type="entry name" value="Glyco_hydro_38_cen_sf"/>
</dbReference>
<dbReference type="Pfam" id="PF07748">
    <property type="entry name" value="Glyco_hydro_38C"/>
    <property type="match status" value="1"/>
</dbReference>
<evidence type="ECO:0000256" key="3">
    <source>
        <dbReference type="ARBA" id="ARBA00012752"/>
    </source>
</evidence>
<dbReference type="Pfam" id="PF22907">
    <property type="entry name" value="Ams1-like_1st"/>
    <property type="match status" value="1"/>
</dbReference>
<protein>
    <recommendedName>
        <fullName evidence="3">alpha-mannosidase</fullName>
        <ecNumber evidence="3">3.2.1.24</ecNumber>
    </recommendedName>
</protein>
<dbReference type="GO" id="GO:0030246">
    <property type="term" value="F:carbohydrate binding"/>
    <property type="evidence" value="ECO:0007669"/>
    <property type="project" value="InterPro"/>
</dbReference>
<sequence length="1042" mass="119047">MPLYNAPLFNNERTTFERVEKFISKDYFTDCNLFGRLYGQRLPVELKYYCTGQTPLKYSSAVQLLTTQGGCGKIGLQFGPTWSTCWFQIDITVPDEWKFKDVVFRFDAQCEALVWNTSGRPIIGLSSDVGRTDLKLPKDVSVQRYYVEAVGSGRNGDGNNGMINPVNMDKKFELKMAEIRVRCNSTYELYMDFEILLEMARLLPEKSERRYEALYLANDLINELIRGNFTKDVIEQCHFKASKFIEKPNGSTQFHLYAIGNCHIDTAWLWRYEETRRKCARSWANVVSLMNDNCEMTFAISQAQQLSWLRQDYPLLFEEIQDLCAEGRISAVGGSWVEFDGNMPSGESLIRQLLYGQKEFNAMFGKYSQILWLPDTFGFPAQLPQIMKHCGVRFFLTQKLSWSLVNKFPHNTFLWRGLDGAEVLAHFPPHSYVAQVTVKECLESAANFSEYGRSNVAAILYGHGDGGGGPDQNMLERIKRLKNCDGVPCIVNASPEELFEKLECDLPNLCSWNGELYLELHNGTYTTQSRIKKMNRLLETILRDHEFLQSLQLLECGCGRALSDEWKLLLLNQFHDVLPGTCISAVVDDALSIYNDLLKQLTEDDNTLKFTNAYDEEVPDNEWIVNSLNWDRVIVHNNMLLHVPPLCIWPLRELDVLPLNSNKQIVQFIEASGIYVFTNEFFTAHVNKMGQIVSYVVKCTSEDGCCGNGFEAVSETSVANCFVVFDDVPLYWDAWDVMDYHLETRMVVDKVYSTKILENSPLIARIQVKLSFGKSCIKQEIICRFDLPYLTFHTFVDWQESHKFLKVEFPVNVNSSEAFYDTQYGYVKRSTHQNTSWDSAKFEVCAHKWMALSEYNRGVAVINNCKYGHSCDKHVMRLSLLRASKAPDENADIGTHEFSYAFFPFTGAFQNPLDTPHLSIIRAAYDFNIPVRFVRSWSHTKVSDTFSIIGSDGIIIDAMKPCEDDLNAIAIRLFESFGGGCQVRLQLKHGRVISVDLADGLERAIQNLPIEPPIAGISDSDSVLLNFRAFELKTIIIHLFEI</sequence>
<feature type="domain" description="Glycoside hydrolase family 38 central" evidence="7">
    <location>
        <begin position="519"/>
        <end position="594"/>
    </location>
</feature>
<evidence type="ECO:0000256" key="6">
    <source>
        <dbReference type="ARBA" id="ARBA00023295"/>
    </source>
</evidence>
<evidence type="ECO:0000313" key="8">
    <source>
        <dbReference type="Proteomes" id="UP000046393"/>
    </source>
</evidence>
<evidence type="ECO:0000313" key="9">
    <source>
        <dbReference type="WBParaSite" id="SMUV_0000808401-mRNA-1"/>
    </source>
</evidence>
<evidence type="ECO:0000256" key="4">
    <source>
        <dbReference type="ARBA" id="ARBA00022723"/>
    </source>
</evidence>
<dbReference type="InterPro" id="IPR011682">
    <property type="entry name" value="Glyco_hydro_38_C"/>
</dbReference>
<dbReference type="InterPro" id="IPR030934">
    <property type="entry name" value="Intein_C"/>
</dbReference>
<reference evidence="9" key="1">
    <citation type="submission" date="2017-02" db="UniProtKB">
        <authorList>
            <consortium name="WormBaseParasite"/>
        </authorList>
    </citation>
    <scope>IDENTIFICATION</scope>
</reference>
<evidence type="ECO:0000256" key="5">
    <source>
        <dbReference type="ARBA" id="ARBA00022801"/>
    </source>
</evidence>
<keyword evidence="5" id="KW-0378">Hydrolase</keyword>
<dbReference type="InterPro" id="IPR015341">
    <property type="entry name" value="Glyco_hydro_38_cen"/>
</dbReference>
<dbReference type="InterPro" id="IPR028995">
    <property type="entry name" value="Glyco_hydro_57/38_cen_sf"/>
</dbReference>
<dbReference type="InterPro" id="IPR011330">
    <property type="entry name" value="Glyco_hydro/deAcase_b/a-brl"/>
</dbReference>
<dbReference type="SUPFAM" id="SSF88713">
    <property type="entry name" value="Glycoside hydrolase/deacetylase"/>
    <property type="match status" value="1"/>
</dbReference>
<dbReference type="WBParaSite" id="SMUV_0000808401-mRNA-1">
    <property type="protein sequence ID" value="SMUV_0000808401-mRNA-1"/>
    <property type="gene ID" value="SMUV_0000808401"/>
</dbReference>
<dbReference type="FunFam" id="3.20.110.10:FF:000002">
    <property type="entry name" value="alpha-mannosidase 2C1 isoform X1"/>
    <property type="match status" value="1"/>
</dbReference>
<evidence type="ECO:0000256" key="2">
    <source>
        <dbReference type="ARBA" id="ARBA00009792"/>
    </source>
</evidence>
<name>A0A0N5ATD1_9BILA</name>
<dbReference type="GO" id="GO:0009313">
    <property type="term" value="P:oligosaccharide catabolic process"/>
    <property type="evidence" value="ECO:0007669"/>
    <property type="project" value="TreeGrafter"/>
</dbReference>
<dbReference type="Pfam" id="PF09261">
    <property type="entry name" value="Alpha-mann_mid"/>
    <property type="match status" value="1"/>
</dbReference>
<dbReference type="InterPro" id="IPR027291">
    <property type="entry name" value="Glyco_hydro_38_N_sf"/>
</dbReference>
<dbReference type="PROSITE" id="PS50818">
    <property type="entry name" value="INTEIN_C_TER"/>
    <property type="match status" value="1"/>
</dbReference>
<dbReference type="PANTHER" id="PTHR46017">
    <property type="entry name" value="ALPHA-MANNOSIDASE 2C1"/>
    <property type="match status" value="1"/>
</dbReference>
<dbReference type="FunFam" id="1.20.1270.50:FF:000004">
    <property type="entry name" value="alpha-mannosidase 2C1 isoform X1"/>
    <property type="match status" value="1"/>
</dbReference>
<dbReference type="Pfam" id="PF01074">
    <property type="entry name" value="Glyco_hydro_38N"/>
    <property type="match status" value="1"/>
</dbReference>
<dbReference type="InterPro" id="IPR054723">
    <property type="entry name" value="Ams1-like_N"/>
</dbReference>
<dbReference type="InterPro" id="IPR000602">
    <property type="entry name" value="Glyco_hydro_38_N"/>
</dbReference>
<comment type="similarity">
    <text evidence="2">Belongs to the glycosyl hydrolase 38 family.</text>
</comment>
<accession>A0A0N5ATD1</accession>
<keyword evidence="8" id="KW-1185">Reference proteome</keyword>
<dbReference type="AlphaFoldDB" id="A0A0N5ATD1"/>
<dbReference type="SMART" id="SM00872">
    <property type="entry name" value="Alpha-mann_mid"/>
    <property type="match status" value="1"/>
</dbReference>
<dbReference type="STRING" id="451379.A0A0N5ATD1"/>
<evidence type="ECO:0000256" key="1">
    <source>
        <dbReference type="ARBA" id="ARBA00000365"/>
    </source>
</evidence>
<dbReference type="SUPFAM" id="SSF74650">
    <property type="entry name" value="Galactose mutarotase-like"/>
    <property type="match status" value="1"/>
</dbReference>
<organism evidence="8 9">
    <name type="scientific">Syphacia muris</name>
    <dbReference type="NCBI Taxonomy" id="451379"/>
    <lineage>
        <taxon>Eukaryota</taxon>
        <taxon>Metazoa</taxon>
        <taxon>Ecdysozoa</taxon>
        <taxon>Nematoda</taxon>
        <taxon>Chromadorea</taxon>
        <taxon>Rhabditida</taxon>
        <taxon>Spirurina</taxon>
        <taxon>Oxyuridomorpha</taxon>
        <taxon>Oxyuroidea</taxon>
        <taxon>Oxyuridae</taxon>
        <taxon>Syphacia</taxon>
    </lineage>
</organism>
<dbReference type="Gene3D" id="2.70.98.30">
    <property type="entry name" value="Golgi alpha-mannosidase II, domain 4"/>
    <property type="match status" value="1"/>
</dbReference>
<evidence type="ECO:0000259" key="7">
    <source>
        <dbReference type="SMART" id="SM00872"/>
    </source>
</evidence>
<keyword evidence="4" id="KW-0479">Metal-binding</keyword>
<dbReference type="PANTHER" id="PTHR46017:SF1">
    <property type="entry name" value="ALPHA-MANNOSIDASE 2C1"/>
    <property type="match status" value="1"/>
</dbReference>
<proteinExistence type="inferred from homology"/>
<dbReference type="GO" id="GO:0046872">
    <property type="term" value="F:metal ion binding"/>
    <property type="evidence" value="ECO:0007669"/>
    <property type="project" value="UniProtKB-KW"/>
</dbReference>
<dbReference type="Gene3D" id="1.20.1270.50">
    <property type="entry name" value="Glycoside hydrolase family 38, central domain"/>
    <property type="match status" value="1"/>
</dbReference>
<dbReference type="InterPro" id="IPR011013">
    <property type="entry name" value="Gal_mutarotase_sf_dom"/>
</dbReference>
<dbReference type="SUPFAM" id="SSF88688">
    <property type="entry name" value="Families 57/38 glycoside transferase middle domain"/>
    <property type="match status" value="1"/>
</dbReference>
<dbReference type="FunFam" id="2.70.98.30:FF:000001">
    <property type="entry name" value="alpha-mannosidase 2C1 isoform X2"/>
    <property type="match status" value="1"/>
</dbReference>
<dbReference type="InterPro" id="IPR041147">
    <property type="entry name" value="GH38_C"/>
</dbReference>